<dbReference type="Pfam" id="PF02492">
    <property type="entry name" value="cobW"/>
    <property type="match status" value="1"/>
</dbReference>
<keyword evidence="1" id="KW-0547">Nucleotide-binding</keyword>
<dbReference type="Pfam" id="PF07683">
    <property type="entry name" value="CobW_C"/>
    <property type="match status" value="1"/>
</dbReference>
<sequence>MHKIPVTVLSGYLGSGKTTLMNHILNNRENRRIAVIVNDMSEVNIDKDLVADGGGLSRTDEKLVELSNGCICCTLREDLLREVERIVERGGIDQIVIESTGISEPVPVAQTFSYVDEELGIDLTKICQLDTMVTVVDANRFIKDYQSGDLLVDRNQGVSEEDERTIADLLIDQIEFCDVLILNKIDLVSEEDANQLEAMLRKLQPSAKIIRTVNSEVDLEDVLETGLFDFENASQSAGWLQELEAGGHATHTPETEEYGISSFVYRRRLPFHAVRFNEWLENMTDNIVRAKGIAWLAQYNEVACLVSQAGTAVDIHPVTFWVATMPKAERAAILQEREDVRADWDPEYGDRHIQLVIIGVDLDEGAITKELDACLINSDEIDLDWSKLENPYPWQITRQQP</sequence>
<evidence type="ECO:0000256" key="3">
    <source>
        <dbReference type="ARBA" id="ARBA00023186"/>
    </source>
</evidence>
<dbReference type="CDD" id="cd03112">
    <property type="entry name" value="CobW-like"/>
    <property type="match status" value="1"/>
</dbReference>
<keyword evidence="3" id="KW-0143">Chaperone</keyword>
<evidence type="ECO:0000256" key="1">
    <source>
        <dbReference type="ARBA" id="ARBA00022741"/>
    </source>
</evidence>
<dbReference type="SMART" id="SM00833">
    <property type="entry name" value="CobW_C"/>
    <property type="match status" value="1"/>
</dbReference>
<comment type="catalytic activity">
    <reaction evidence="5">
        <text>GTP + H2O = GDP + phosphate + H(+)</text>
        <dbReference type="Rhea" id="RHEA:19669"/>
        <dbReference type="ChEBI" id="CHEBI:15377"/>
        <dbReference type="ChEBI" id="CHEBI:15378"/>
        <dbReference type="ChEBI" id="CHEBI:37565"/>
        <dbReference type="ChEBI" id="CHEBI:43474"/>
        <dbReference type="ChEBI" id="CHEBI:58189"/>
    </reaction>
    <physiologicalReaction direction="left-to-right" evidence="5">
        <dbReference type="Rhea" id="RHEA:19670"/>
    </physiologicalReaction>
</comment>
<dbReference type="AlphaFoldDB" id="A0A3E0IND4"/>
<organism evidence="7 8">
    <name type="scientific">Staphylococcus felis</name>
    <dbReference type="NCBI Taxonomy" id="46127"/>
    <lineage>
        <taxon>Bacteria</taxon>
        <taxon>Bacillati</taxon>
        <taxon>Bacillota</taxon>
        <taxon>Bacilli</taxon>
        <taxon>Bacillales</taxon>
        <taxon>Staphylococcaceae</taxon>
        <taxon>Staphylococcus</taxon>
    </lineage>
</organism>
<dbReference type="SUPFAM" id="SSF52540">
    <property type="entry name" value="P-loop containing nucleoside triphosphate hydrolases"/>
    <property type="match status" value="1"/>
</dbReference>
<name>A0A3E0IND4_9STAP</name>
<evidence type="ECO:0000256" key="2">
    <source>
        <dbReference type="ARBA" id="ARBA00022801"/>
    </source>
</evidence>
<evidence type="ECO:0000313" key="8">
    <source>
        <dbReference type="Proteomes" id="UP000256562"/>
    </source>
</evidence>
<evidence type="ECO:0000256" key="5">
    <source>
        <dbReference type="ARBA" id="ARBA00049117"/>
    </source>
</evidence>
<dbReference type="GO" id="GO:0016787">
    <property type="term" value="F:hydrolase activity"/>
    <property type="evidence" value="ECO:0007669"/>
    <property type="project" value="UniProtKB-KW"/>
</dbReference>
<feature type="domain" description="CobW C-terminal" evidence="6">
    <location>
        <begin position="260"/>
        <end position="375"/>
    </location>
</feature>
<evidence type="ECO:0000313" key="7">
    <source>
        <dbReference type="EMBL" id="REH93351.1"/>
    </source>
</evidence>
<evidence type="ECO:0000256" key="4">
    <source>
        <dbReference type="ARBA" id="ARBA00034320"/>
    </source>
</evidence>
<dbReference type="OrthoDB" id="9808822at2"/>
<evidence type="ECO:0000259" key="6">
    <source>
        <dbReference type="SMART" id="SM00833"/>
    </source>
</evidence>
<dbReference type="Gene3D" id="3.30.1220.10">
    <property type="entry name" value="CobW-like, C-terminal domain"/>
    <property type="match status" value="1"/>
</dbReference>
<dbReference type="GO" id="GO:0000166">
    <property type="term" value="F:nucleotide binding"/>
    <property type="evidence" value="ECO:0007669"/>
    <property type="project" value="UniProtKB-KW"/>
</dbReference>
<dbReference type="Gene3D" id="3.40.50.300">
    <property type="entry name" value="P-loop containing nucleotide triphosphate hydrolases"/>
    <property type="match status" value="1"/>
</dbReference>
<dbReference type="RefSeq" id="WP_116094728.1">
    <property type="nucleotide sequence ID" value="NZ_QKXN01000062.1"/>
</dbReference>
<keyword evidence="2" id="KW-0378">Hydrolase</keyword>
<dbReference type="PANTHER" id="PTHR43603">
    <property type="entry name" value="COBW DOMAIN-CONTAINING PROTEIN DDB_G0274527"/>
    <property type="match status" value="1"/>
</dbReference>
<dbReference type="InterPro" id="IPR036627">
    <property type="entry name" value="CobW-likC_sf"/>
</dbReference>
<proteinExistence type="inferred from homology"/>
<dbReference type="Proteomes" id="UP000256562">
    <property type="component" value="Unassembled WGS sequence"/>
</dbReference>
<gene>
    <name evidence="7" type="ORF">DOS83_08960</name>
</gene>
<accession>A0A3E0IND4</accession>
<comment type="caution">
    <text evidence="7">The sequence shown here is derived from an EMBL/GenBank/DDBJ whole genome shotgun (WGS) entry which is preliminary data.</text>
</comment>
<dbReference type="InterPro" id="IPR011629">
    <property type="entry name" value="CobW-like_C"/>
</dbReference>
<comment type="similarity">
    <text evidence="4">Belongs to the SIMIBI class G3E GTPase family. ZNG1 subfamily.</text>
</comment>
<dbReference type="InterPro" id="IPR051927">
    <property type="entry name" value="Zn_Chap_cDPG_Synth"/>
</dbReference>
<reference evidence="7 8" key="1">
    <citation type="journal article" date="2018" name="Vet. Microbiol.">
        <title>Characterisation of Staphylococcus felis isolated from cats using whole genome sequencing.</title>
        <authorList>
            <person name="Worthing K."/>
            <person name="Pang S."/>
            <person name="Trott D.J."/>
            <person name="Abraham S."/>
            <person name="Coombs G.W."/>
            <person name="Jordan D."/>
            <person name="McIntyre L."/>
            <person name="Davies M.R."/>
            <person name="Norris J."/>
        </authorList>
    </citation>
    <scope>NUCLEOTIDE SEQUENCE [LARGE SCALE GENOMIC DNA]</scope>
    <source>
        <strain evidence="7 8">F9</strain>
    </source>
</reference>
<protein>
    <submittedName>
        <fullName evidence="7">GTP-binding protein</fullName>
    </submittedName>
</protein>
<dbReference type="EMBL" id="QKXQ01000410">
    <property type="protein sequence ID" value="REH93351.1"/>
    <property type="molecule type" value="Genomic_DNA"/>
</dbReference>
<dbReference type="InterPro" id="IPR003495">
    <property type="entry name" value="CobW/HypB/UreG_nucleotide-bd"/>
</dbReference>
<dbReference type="PANTHER" id="PTHR43603:SF3">
    <property type="entry name" value="ZINC CHAPERONE YCIC"/>
    <property type="match status" value="1"/>
</dbReference>
<dbReference type="InterPro" id="IPR027417">
    <property type="entry name" value="P-loop_NTPase"/>
</dbReference>